<reference evidence="2 3" key="1">
    <citation type="submission" date="2019-04" db="EMBL/GenBank/DDBJ databases">
        <title>Natronospirillum operosus gen. nov., sp. nov., a haloalkaliphilic satellite isolated from decaying biomass of laboratory culture of cyanobacterium Geitlerinema sp. and proposal of Natronospirillaceae fam. nov. and Saccharospirillaceae fam. nov.</title>
        <authorList>
            <person name="Kevbrin V."/>
            <person name="Boltyanskaya Y."/>
            <person name="Koziaeva V."/>
            <person name="Grouzdev D.S."/>
            <person name="Park M."/>
            <person name="Cho J."/>
        </authorList>
    </citation>
    <scope>NUCLEOTIDE SEQUENCE [LARGE SCALE GENOMIC DNA]</scope>
    <source>
        <strain evidence="2 3">G-116</strain>
    </source>
</reference>
<sequence>MPSSEVFIKSFIGRFPEISDRSRQEQAALLEQARYEIFVSQRRTGRVALYLVISLLVGFVVTIGGRMLFVETQPMWAFAFLGLGIVAAGLTFRKLHTGLVREGLQEVLQREGPARRKH</sequence>
<accession>A0A4Z0W9M4</accession>
<evidence type="ECO:0000256" key="1">
    <source>
        <dbReference type="SAM" id="Phobius"/>
    </source>
</evidence>
<dbReference type="RefSeq" id="WP_135484544.1">
    <property type="nucleotide sequence ID" value="NZ_SRMF01000010.1"/>
</dbReference>
<keyword evidence="1" id="KW-1133">Transmembrane helix</keyword>
<protein>
    <submittedName>
        <fullName evidence="2">Uncharacterized protein</fullName>
    </submittedName>
</protein>
<proteinExistence type="predicted"/>
<keyword evidence="3" id="KW-1185">Reference proteome</keyword>
<gene>
    <name evidence="2" type="ORF">E4656_17170</name>
</gene>
<dbReference type="AlphaFoldDB" id="A0A4Z0W9M4"/>
<name>A0A4Z0W9M4_9GAMM</name>
<keyword evidence="1" id="KW-0472">Membrane</keyword>
<dbReference type="Proteomes" id="UP000297475">
    <property type="component" value="Unassembled WGS sequence"/>
</dbReference>
<keyword evidence="1" id="KW-0812">Transmembrane</keyword>
<comment type="caution">
    <text evidence="2">The sequence shown here is derived from an EMBL/GenBank/DDBJ whole genome shotgun (WGS) entry which is preliminary data.</text>
</comment>
<feature type="transmembrane region" description="Helical" evidence="1">
    <location>
        <begin position="75"/>
        <end position="92"/>
    </location>
</feature>
<feature type="transmembrane region" description="Helical" evidence="1">
    <location>
        <begin position="47"/>
        <end position="69"/>
    </location>
</feature>
<evidence type="ECO:0000313" key="2">
    <source>
        <dbReference type="EMBL" id="TGG91122.1"/>
    </source>
</evidence>
<dbReference type="EMBL" id="SRMF01000010">
    <property type="protein sequence ID" value="TGG91122.1"/>
    <property type="molecule type" value="Genomic_DNA"/>
</dbReference>
<organism evidence="2 3">
    <name type="scientific">Natronospirillum operosum</name>
    <dbReference type="NCBI Taxonomy" id="2759953"/>
    <lineage>
        <taxon>Bacteria</taxon>
        <taxon>Pseudomonadati</taxon>
        <taxon>Pseudomonadota</taxon>
        <taxon>Gammaproteobacteria</taxon>
        <taxon>Oceanospirillales</taxon>
        <taxon>Natronospirillaceae</taxon>
        <taxon>Natronospirillum</taxon>
    </lineage>
</organism>
<evidence type="ECO:0000313" key="3">
    <source>
        <dbReference type="Proteomes" id="UP000297475"/>
    </source>
</evidence>